<proteinExistence type="predicted"/>
<keyword evidence="2" id="KW-1185">Reference proteome</keyword>
<sequence>MQRLALFDLGNTLIDPDQASRRWVAEFAEKCDLGDETVEWLIELDRSVHPYCEVFFTRVREYFGPPDSVDALWSQHRKRMSHLVYCRPEALYGLTHPTMSAQSSSNFSA</sequence>
<dbReference type="InterPro" id="IPR036412">
    <property type="entry name" value="HAD-like_sf"/>
</dbReference>
<evidence type="ECO:0000313" key="1">
    <source>
        <dbReference type="EMBL" id="MFC7605200.1"/>
    </source>
</evidence>
<reference evidence="2" key="1">
    <citation type="journal article" date="2019" name="Int. J. Syst. Evol. Microbiol.">
        <title>The Global Catalogue of Microorganisms (GCM) 10K type strain sequencing project: providing services to taxonomists for standard genome sequencing and annotation.</title>
        <authorList>
            <consortium name="The Broad Institute Genomics Platform"/>
            <consortium name="The Broad Institute Genome Sequencing Center for Infectious Disease"/>
            <person name="Wu L."/>
            <person name="Ma J."/>
        </authorList>
    </citation>
    <scope>NUCLEOTIDE SEQUENCE [LARGE SCALE GENOMIC DNA]</scope>
    <source>
        <strain evidence="2">JCM 10083</strain>
    </source>
</reference>
<comment type="caution">
    <text evidence="1">The sequence shown here is derived from an EMBL/GenBank/DDBJ whole genome shotgun (WGS) entry which is preliminary data.</text>
</comment>
<gene>
    <name evidence="1" type="ORF">ACFQVD_34350</name>
</gene>
<dbReference type="SUPFAM" id="SSF56784">
    <property type="entry name" value="HAD-like"/>
    <property type="match status" value="1"/>
</dbReference>
<protein>
    <submittedName>
        <fullName evidence="1">Uncharacterized protein</fullName>
    </submittedName>
</protein>
<name>A0ABW2T926_9ACTN</name>
<dbReference type="Proteomes" id="UP001596514">
    <property type="component" value="Unassembled WGS sequence"/>
</dbReference>
<dbReference type="EMBL" id="JBHTEE010000001">
    <property type="protein sequence ID" value="MFC7605200.1"/>
    <property type="molecule type" value="Genomic_DNA"/>
</dbReference>
<organism evidence="1 2">
    <name type="scientific">Streptosporangium amethystogenes subsp. fukuiense</name>
    <dbReference type="NCBI Taxonomy" id="698418"/>
    <lineage>
        <taxon>Bacteria</taxon>
        <taxon>Bacillati</taxon>
        <taxon>Actinomycetota</taxon>
        <taxon>Actinomycetes</taxon>
        <taxon>Streptosporangiales</taxon>
        <taxon>Streptosporangiaceae</taxon>
        <taxon>Streptosporangium</taxon>
    </lineage>
</organism>
<dbReference type="RefSeq" id="WP_343963284.1">
    <property type="nucleotide sequence ID" value="NZ_BAAAGK010000016.1"/>
</dbReference>
<accession>A0ABW2T926</accession>
<evidence type="ECO:0000313" key="2">
    <source>
        <dbReference type="Proteomes" id="UP001596514"/>
    </source>
</evidence>